<proteinExistence type="predicted"/>
<dbReference type="AlphaFoldDB" id="A0A180H305"/>
<reference evidence="2" key="4">
    <citation type="submission" date="2025-05" db="UniProtKB">
        <authorList>
            <consortium name="EnsemblFungi"/>
        </authorList>
    </citation>
    <scope>IDENTIFICATION</scope>
    <source>
        <strain evidence="2">isolate 1-1 / race 1 (BBBD)</strain>
    </source>
</reference>
<reference evidence="2 3" key="3">
    <citation type="journal article" date="2017" name="G3 (Bethesda)">
        <title>Comparative analysis highlights variable genome content of wheat rusts and divergence of the mating loci.</title>
        <authorList>
            <person name="Cuomo C.A."/>
            <person name="Bakkeren G."/>
            <person name="Khalil H.B."/>
            <person name="Panwar V."/>
            <person name="Joly D."/>
            <person name="Linning R."/>
            <person name="Sakthikumar S."/>
            <person name="Song X."/>
            <person name="Adiconis X."/>
            <person name="Fan L."/>
            <person name="Goldberg J.M."/>
            <person name="Levin J.Z."/>
            <person name="Young S."/>
            <person name="Zeng Q."/>
            <person name="Anikster Y."/>
            <person name="Bruce M."/>
            <person name="Wang M."/>
            <person name="Yin C."/>
            <person name="McCallum B."/>
            <person name="Szabo L.J."/>
            <person name="Hulbert S."/>
            <person name="Chen X."/>
            <person name="Fellers J.P."/>
        </authorList>
    </citation>
    <scope>NUCLEOTIDE SEQUENCE</scope>
    <source>
        <strain evidence="3">Isolate 1-1 / race 1 (BBBD)</strain>
        <strain evidence="2">isolate 1-1 / race 1 (BBBD)</strain>
    </source>
</reference>
<dbReference type="PANTHER" id="PTHR33266">
    <property type="entry name" value="CHROMOSOME 15, WHOLE GENOME SHOTGUN SEQUENCE"/>
    <property type="match status" value="1"/>
</dbReference>
<dbReference type="EMBL" id="ADAS02000004">
    <property type="protein sequence ID" value="OAV99191.1"/>
    <property type="molecule type" value="Genomic_DNA"/>
</dbReference>
<evidence type="ECO:0000313" key="1">
    <source>
        <dbReference type="EMBL" id="OAV99191.1"/>
    </source>
</evidence>
<sequence>MPFGHSVRLVDFLETLTGLKEQDLDLGSINKQNKSQLLSQGRLFWNHFISISYIPTSEKSLYRGLAVQCRRSEPEEIDQIFPIYLQSDPKARPDEKCISICAVQFTNQDPDETLFLEDEDCEWSPSLAGIELLEPNPYLVLGFSLQRSRQKSHTSGSKRCSTENDDRRASLTFNSIGSFPFLTPRLVAALEELSEAYVDLLALHREAGTKEYLLNVSPRVYAR</sequence>
<dbReference type="VEuPathDB" id="FungiDB:PTTG_25477"/>
<dbReference type="PANTHER" id="PTHR33266:SF1">
    <property type="entry name" value="F-BOX DOMAIN-CONTAINING PROTEIN"/>
    <property type="match status" value="1"/>
</dbReference>
<dbReference type="STRING" id="630390.A0A180H305"/>
<gene>
    <name evidence="1" type="ORF">PTTG_25477</name>
</gene>
<protein>
    <submittedName>
        <fullName evidence="1 2">Uncharacterized protein</fullName>
    </submittedName>
</protein>
<reference evidence="1" key="2">
    <citation type="submission" date="2016-05" db="EMBL/GenBank/DDBJ databases">
        <title>Comparative analysis highlights variable genome content of wheat rusts and divergence of the mating loci.</title>
        <authorList>
            <person name="Cuomo C.A."/>
            <person name="Bakkeren G."/>
            <person name="Szabo L."/>
            <person name="Khalil H."/>
            <person name="Joly D."/>
            <person name="Goldberg J."/>
            <person name="Young S."/>
            <person name="Zeng Q."/>
            <person name="Fellers J."/>
        </authorList>
    </citation>
    <scope>NUCLEOTIDE SEQUENCE [LARGE SCALE GENOMIC DNA]</scope>
    <source>
        <strain evidence="1">1-1 BBBD Race 1</strain>
    </source>
</reference>
<evidence type="ECO:0000313" key="3">
    <source>
        <dbReference type="Proteomes" id="UP000005240"/>
    </source>
</evidence>
<evidence type="ECO:0000313" key="2">
    <source>
        <dbReference type="EnsemblFungi" id="PTTG_25477-t43_1-p1"/>
    </source>
</evidence>
<dbReference type="OrthoDB" id="10539519at2759"/>
<name>A0A180H305_PUCT1</name>
<keyword evidence="3" id="KW-1185">Reference proteome</keyword>
<dbReference type="Proteomes" id="UP000005240">
    <property type="component" value="Unassembled WGS sequence"/>
</dbReference>
<accession>A0A180H305</accession>
<reference evidence="1" key="1">
    <citation type="submission" date="2009-11" db="EMBL/GenBank/DDBJ databases">
        <authorList>
            <consortium name="The Broad Institute Genome Sequencing Platform"/>
            <person name="Ward D."/>
            <person name="Feldgarden M."/>
            <person name="Earl A."/>
            <person name="Young S.K."/>
            <person name="Zeng Q."/>
            <person name="Koehrsen M."/>
            <person name="Alvarado L."/>
            <person name="Berlin A."/>
            <person name="Bochicchio J."/>
            <person name="Borenstein D."/>
            <person name="Chapman S.B."/>
            <person name="Chen Z."/>
            <person name="Engels R."/>
            <person name="Freedman E."/>
            <person name="Gellesch M."/>
            <person name="Goldberg J."/>
            <person name="Griggs A."/>
            <person name="Gujja S."/>
            <person name="Heilman E."/>
            <person name="Heiman D."/>
            <person name="Hepburn T."/>
            <person name="Howarth C."/>
            <person name="Jen D."/>
            <person name="Larson L."/>
            <person name="Lewis B."/>
            <person name="Mehta T."/>
            <person name="Park D."/>
            <person name="Pearson M."/>
            <person name="Roberts A."/>
            <person name="Saif S."/>
            <person name="Shea T."/>
            <person name="Shenoy N."/>
            <person name="Sisk P."/>
            <person name="Stolte C."/>
            <person name="Sykes S."/>
            <person name="Thomson T."/>
            <person name="Walk T."/>
            <person name="White J."/>
            <person name="Yandava C."/>
            <person name="Izard J."/>
            <person name="Baranova O.V."/>
            <person name="Blanton J.M."/>
            <person name="Tanner A.C."/>
            <person name="Dewhirst F.E."/>
            <person name="Haas B."/>
            <person name="Nusbaum C."/>
            <person name="Birren B."/>
        </authorList>
    </citation>
    <scope>NUCLEOTIDE SEQUENCE [LARGE SCALE GENOMIC DNA]</scope>
    <source>
        <strain evidence="1">1-1 BBBD Race 1</strain>
    </source>
</reference>
<organism evidence="1">
    <name type="scientific">Puccinia triticina (isolate 1-1 / race 1 (BBBD))</name>
    <name type="common">Brown leaf rust fungus</name>
    <dbReference type="NCBI Taxonomy" id="630390"/>
    <lineage>
        <taxon>Eukaryota</taxon>
        <taxon>Fungi</taxon>
        <taxon>Dikarya</taxon>
        <taxon>Basidiomycota</taxon>
        <taxon>Pucciniomycotina</taxon>
        <taxon>Pucciniomycetes</taxon>
        <taxon>Pucciniales</taxon>
        <taxon>Pucciniaceae</taxon>
        <taxon>Puccinia</taxon>
    </lineage>
</organism>
<dbReference type="EnsemblFungi" id="PTTG_25477-t43_1">
    <property type="protein sequence ID" value="PTTG_25477-t43_1-p1"/>
    <property type="gene ID" value="PTTG_25477"/>
</dbReference>